<proteinExistence type="predicted"/>
<dbReference type="EMBL" id="PJQM01004060">
    <property type="protein sequence ID" value="RCH85896.1"/>
    <property type="molecule type" value="Genomic_DNA"/>
</dbReference>
<reference evidence="1 2" key="1">
    <citation type="journal article" date="2018" name="G3 (Bethesda)">
        <title>Phylogenetic and Phylogenomic Definition of Rhizopus Species.</title>
        <authorList>
            <person name="Gryganskyi A.P."/>
            <person name="Golan J."/>
            <person name="Dolatabadi S."/>
            <person name="Mondo S."/>
            <person name="Robb S."/>
            <person name="Idnurm A."/>
            <person name="Muszewska A."/>
            <person name="Steczkiewicz K."/>
            <person name="Masonjones S."/>
            <person name="Liao H.L."/>
            <person name="Gajdeczka M.T."/>
            <person name="Anike F."/>
            <person name="Vuek A."/>
            <person name="Anishchenko I.M."/>
            <person name="Voigt K."/>
            <person name="de Hoog G.S."/>
            <person name="Smith M.E."/>
            <person name="Heitman J."/>
            <person name="Vilgalys R."/>
            <person name="Stajich J.E."/>
        </authorList>
    </citation>
    <scope>NUCLEOTIDE SEQUENCE [LARGE SCALE GENOMIC DNA]</scope>
    <source>
        <strain evidence="1 2">LSU 92-RS-03</strain>
    </source>
</reference>
<gene>
    <name evidence="1" type="ORF">CU098_006019</name>
</gene>
<sequence length="157" mass="17629">MTLMVYEIRTIVSSIAVWVANFCDAFTVKLYLNPGPHRLNLYFGLVIKGCKNGTRLSNFDEMFEVKVEFLNTSPGDLSDTRCVSTKHITELKILDYDTANTATTASKKAFVTYALAYAKSLIMLKYLGTGYPSVPEILLDGPPSCFLKTPFNRKDYK</sequence>
<keyword evidence="2" id="KW-1185">Reference proteome</keyword>
<protein>
    <submittedName>
        <fullName evidence="1">Uncharacterized protein</fullName>
    </submittedName>
</protein>
<organism evidence="1 2">
    <name type="scientific">Rhizopus stolonifer</name>
    <name type="common">Rhizopus nigricans</name>
    <dbReference type="NCBI Taxonomy" id="4846"/>
    <lineage>
        <taxon>Eukaryota</taxon>
        <taxon>Fungi</taxon>
        <taxon>Fungi incertae sedis</taxon>
        <taxon>Mucoromycota</taxon>
        <taxon>Mucoromycotina</taxon>
        <taxon>Mucoromycetes</taxon>
        <taxon>Mucorales</taxon>
        <taxon>Mucorineae</taxon>
        <taxon>Rhizopodaceae</taxon>
        <taxon>Rhizopus</taxon>
    </lineage>
</organism>
<dbReference type="AlphaFoldDB" id="A0A367J7K9"/>
<evidence type="ECO:0000313" key="2">
    <source>
        <dbReference type="Proteomes" id="UP000253551"/>
    </source>
</evidence>
<dbReference type="Proteomes" id="UP000253551">
    <property type="component" value="Unassembled WGS sequence"/>
</dbReference>
<accession>A0A367J7K9</accession>
<name>A0A367J7K9_RHIST</name>
<evidence type="ECO:0000313" key="1">
    <source>
        <dbReference type="EMBL" id="RCH85896.1"/>
    </source>
</evidence>
<comment type="caution">
    <text evidence="1">The sequence shown here is derived from an EMBL/GenBank/DDBJ whole genome shotgun (WGS) entry which is preliminary data.</text>
</comment>